<name>A0A7X0TZE9_9ACTN</name>
<comment type="similarity">
    <text evidence="1 2">Belongs to the cytochrome P450 family.</text>
</comment>
<dbReference type="PANTHER" id="PTHR46696:SF4">
    <property type="entry name" value="BIOTIN BIOSYNTHESIS CYTOCHROME P450"/>
    <property type="match status" value="1"/>
</dbReference>
<dbReference type="AlphaFoldDB" id="A0A7X0TZE9"/>
<keyword evidence="4" id="KW-1185">Reference proteome</keyword>
<keyword evidence="2" id="KW-0560">Oxidoreductase</keyword>
<keyword evidence="2" id="KW-0479">Metal-binding</keyword>
<dbReference type="PROSITE" id="PS00086">
    <property type="entry name" value="CYTOCHROME_P450"/>
    <property type="match status" value="1"/>
</dbReference>
<dbReference type="GO" id="GO:0036199">
    <property type="term" value="F:cholest-4-en-3-one 26-monooxygenase activity"/>
    <property type="evidence" value="ECO:0007669"/>
    <property type="project" value="TreeGrafter"/>
</dbReference>
<dbReference type="InterPro" id="IPR001128">
    <property type="entry name" value="Cyt_P450"/>
</dbReference>
<reference evidence="3 4" key="1">
    <citation type="submission" date="2020-08" db="EMBL/GenBank/DDBJ databases">
        <title>Sequencing the genomes of 1000 actinobacteria strains.</title>
        <authorList>
            <person name="Klenk H.-P."/>
        </authorList>
    </citation>
    <scope>NUCLEOTIDE SEQUENCE [LARGE SCALE GENOMIC DNA]</scope>
    <source>
        <strain evidence="3 4">DSM 43768</strain>
    </source>
</reference>
<organism evidence="3 4">
    <name type="scientific">Nonomuraea rubra</name>
    <dbReference type="NCBI Taxonomy" id="46180"/>
    <lineage>
        <taxon>Bacteria</taxon>
        <taxon>Bacillati</taxon>
        <taxon>Actinomycetota</taxon>
        <taxon>Actinomycetes</taxon>
        <taxon>Streptosporangiales</taxon>
        <taxon>Streptosporangiaceae</taxon>
        <taxon>Nonomuraea</taxon>
    </lineage>
</organism>
<sequence length="114" mass="12405">MAAGGFDAVADFAGRLPMDVVCELMGVPEADRDERVFPEPDCYDLDRDTSPLISFGGGRHFCLGAGLGRLEARPAPTEFVRLVRAYDVHEDHAVRVHPVNVRGFAALPVTVTPR</sequence>
<dbReference type="GO" id="GO:0006707">
    <property type="term" value="P:cholesterol catabolic process"/>
    <property type="evidence" value="ECO:0007669"/>
    <property type="project" value="TreeGrafter"/>
</dbReference>
<dbReference type="RefSeq" id="WP_185103916.1">
    <property type="nucleotide sequence ID" value="NZ_BAAAXY010000039.1"/>
</dbReference>
<keyword evidence="2" id="KW-0408">Iron</keyword>
<dbReference type="GO" id="GO:0005506">
    <property type="term" value="F:iron ion binding"/>
    <property type="evidence" value="ECO:0007669"/>
    <property type="project" value="InterPro"/>
</dbReference>
<evidence type="ECO:0000256" key="1">
    <source>
        <dbReference type="ARBA" id="ARBA00010617"/>
    </source>
</evidence>
<dbReference type="EMBL" id="JACHMI010000001">
    <property type="protein sequence ID" value="MBB6549511.1"/>
    <property type="molecule type" value="Genomic_DNA"/>
</dbReference>
<gene>
    <name evidence="3" type="ORF">HD593_004306</name>
</gene>
<dbReference type="GO" id="GO:0008395">
    <property type="term" value="F:steroid hydroxylase activity"/>
    <property type="evidence" value="ECO:0007669"/>
    <property type="project" value="TreeGrafter"/>
</dbReference>
<dbReference type="GO" id="GO:0020037">
    <property type="term" value="F:heme binding"/>
    <property type="evidence" value="ECO:0007669"/>
    <property type="project" value="InterPro"/>
</dbReference>
<dbReference type="Pfam" id="PF00067">
    <property type="entry name" value="p450"/>
    <property type="match status" value="1"/>
</dbReference>
<evidence type="ECO:0000256" key="2">
    <source>
        <dbReference type="RuleBase" id="RU000461"/>
    </source>
</evidence>
<dbReference type="SUPFAM" id="SSF48264">
    <property type="entry name" value="Cytochrome P450"/>
    <property type="match status" value="1"/>
</dbReference>
<dbReference type="Proteomes" id="UP000565579">
    <property type="component" value="Unassembled WGS sequence"/>
</dbReference>
<keyword evidence="2" id="KW-0349">Heme</keyword>
<evidence type="ECO:0000313" key="4">
    <source>
        <dbReference type="Proteomes" id="UP000565579"/>
    </source>
</evidence>
<proteinExistence type="inferred from homology"/>
<dbReference type="Gene3D" id="1.10.630.10">
    <property type="entry name" value="Cytochrome P450"/>
    <property type="match status" value="2"/>
</dbReference>
<evidence type="ECO:0000313" key="3">
    <source>
        <dbReference type="EMBL" id="MBB6549511.1"/>
    </source>
</evidence>
<accession>A0A7X0TZE9</accession>
<dbReference type="InterPro" id="IPR036396">
    <property type="entry name" value="Cyt_P450_sf"/>
</dbReference>
<comment type="caution">
    <text evidence="3">The sequence shown here is derived from an EMBL/GenBank/DDBJ whole genome shotgun (WGS) entry which is preliminary data.</text>
</comment>
<protein>
    <submittedName>
        <fullName evidence="3">Cytochrome P450</fullName>
    </submittedName>
</protein>
<dbReference type="PANTHER" id="PTHR46696">
    <property type="entry name" value="P450, PUTATIVE (EUROFUNG)-RELATED"/>
    <property type="match status" value="1"/>
</dbReference>
<dbReference type="InterPro" id="IPR017972">
    <property type="entry name" value="Cyt_P450_CS"/>
</dbReference>
<keyword evidence="2" id="KW-0503">Monooxygenase</keyword>